<accession>A0A133V4H2</accession>
<dbReference type="AlphaFoldDB" id="A0A133V4H2"/>
<dbReference type="EMBL" id="LHXV01000017">
    <property type="protein sequence ID" value="KXB01321.1"/>
    <property type="molecule type" value="Genomic_DNA"/>
</dbReference>
<reference evidence="1 2" key="1">
    <citation type="journal article" date="2016" name="Sci. Rep.">
        <title>Metabolic traits of an uncultured archaeal lineage -MSBL1- from brine pools of the Red Sea.</title>
        <authorList>
            <person name="Mwirichia R."/>
            <person name="Alam I."/>
            <person name="Rashid M."/>
            <person name="Vinu M."/>
            <person name="Ba-Alawi W."/>
            <person name="Anthony Kamau A."/>
            <person name="Kamanda Ngugi D."/>
            <person name="Goker M."/>
            <person name="Klenk H.P."/>
            <person name="Bajic V."/>
            <person name="Stingl U."/>
        </authorList>
    </citation>
    <scope>NUCLEOTIDE SEQUENCE [LARGE SCALE GENOMIC DNA]</scope>
    <source>
        <strain evidence="1">SCGC-AAA259O05</strain>
    </source>
</reference>
<protein>
    <submittedName>
        <fullName evidence="1">Uncharacterized protein</fullName>
    </submittedName>
</protein>
<gene>
    <name evidence="1" type="ORF">AKJ41_02090</name>
</gene>
<proteinExistence type="predicted"/>
<organism evidence="1 2">
    <name type="scientific">candidate division MSBL1 archaeon SCGC-AAA259O05</name>
    <dbReference type="NCBI Taxonomy" id="1698271"/>
    <lineage>
        <taxon>Archaea</taxon>
        <taxon>Methanobacteriati</taxon>
        <taxon>Methanobacteriota</taxon>
        <taxon>candidate division MSBL1</taxon>
    </lineage>
</organism>
<keyword evidence="2" id="KW-1185">Reference proteome</keyword>
<dbReference type="Proteomes" id="UP000070344">
    <property type="component" value="Unassembled WGS sequence"/>
</dbReference>
<sequence length="91" mass="10698">MVIKIEDFTFDCDYCDFENTYDLEDVAHDEARDHLVDQHPEELREKYPGKGDKCLKCDSLIKGDLICRNGHDNINWYAGLLVRWIYGLKKS</sequence>
<evidence type="ECO:0000313" key="1">
    <source>
        <dbReference type="EMBL" id="KXB01321.1"/>
    </source>
</evidence>
<evidence type="ECO:0000313" key="2">
    <source>
        <dbReference type="Proteomes" id="UP000070344"/>
    </source>
</evidence>
<name>A0A133V4H2_9EURY</name>
<comment type="caution">
    <text evidence="1">The sequence shown here is derived from an EMBL/GenBank/DDBJ whole genome shotgun (WGS) entry which is preliminary data.</text>
</comment>